<dbReference type="PANTHER" id="PTHR24255:SF31">
    <property type="entry name" value="CUBILIN-LIKE PROTEIN"/>
    <property type="match status" value="1"/>
</dbReference>
<feature type="compositionally biased region" description="Low complexity" evidence="3">
    <location>
        <begin position="997"/>
        <end position="1007"/>
    </location>
</feature>
<feature type="domain" description="CUB" evidence="5">
    <location>
        <begin position="42"/>
        <end position="153"/>
    </location>
</feature>
<comment type="caution">
    <text evidence="6">The sequence shown here is derived from an EMBL/GenBank/DDBJ whole genome shotgun (WGS) entry which is preliminary data.</text>
</comment>
<keyword evidence="1" id="KW-1015">Disulfide bond</keyword>
<feature type="domain" description="CUB" evidence="5">
    <location>
        <begin position="395"/>
        <end position="506"/>
    </location>
</feature>
<dbReference type="Gene3D" id="2.60.120.290">
    <property type="entry name" value="Spermadhesin, CUB domain"/>
    <property type="match status" value="8"/>
</dbReference>
<dbReference type="InterPro" id="IPR035914">
    <property type="entry name" value="Sperma_CUB_dom_sf"/>
</dbReference>
<evidence type="ECO:0000313" key="7">
    <source>
        <dbReference type="Proteomes" id="UP000053872"/>
    </source>
</evidence>
<feature type="domain" description="CUB" evidence="5">
    <location>
        <begin position="518"/>
        <end position="629"/>
    </location>
</feature>
<dbReference type="InParanoid" id="A0A2I0MEN6"/>
<sequence length="1081" mass="117084">MAANMILFWMVMISLQTQADAEETPSVILPGPHQSTALDDSCGGWLDGLSGTFQSPGYPNTYPNNARCTWIIQLPDPNLEVQLTFLDVELEGTSCSFDAIKVYDGGSTDSPLLGSVCSNDSRLFYSSGQQLTVLFYSDSSVTKRGFQASYNSVANSCGGLLQGLSGTFQSPGYPNTYPNSARCVWIIQLPASNLEVQLRFLDVELEGTTCQYDAIKIYDGGSTDSPLLGSVCSNDSRLFYSSGPQLTVLFYSDGSVTKRGFQASYNSGNNSCGGLLQSLSGSFQSPGYPNAYPNDAHCVWHIQLPEQNLRVELQFLDVELEGTTCQYDAIKVYDGGSTDSPLLGSVCSNDYRFFTSSGSQLTVLFRSDYSVAGRGFDAYYTSLLISNSTPGDTSCGGLLQGLSGSFQSPGYPNNYPNDARCVWRIQLPDPDLRVELQFLGVELEGTSCMYDAIEVYDGGSPSSPLLASVCSNDARAFFSSGPQLTILFRTDSSITARGFEASYSSFPASENNPGAGFCGGLLQGLSGSFQSPGYPNAYPNNARCEWTIQLPEPNLRVELQFLDVELEGTTCQFDAIEVYDGGSTDSPLLGSVCSNNHSVFNSSGSQLTVLFHTDLSITRRGFEASYHSFPGSNSNTGNNSCGGLLQGLSGSFQSPGYPNDYPNDAHCVWHIQLPQLNLRVELQFLDVELEGTICQFDVIDVYDGGSIDSPLLGSVCSNSHNVFNSSGSQLTVLFRTDSTVTQRGFEASYRSFLVSNSTAGNNSCGGLLQGLSGSFQSPGYPNDYPNNARCVWIIQLPEPNLRVELQFLDVELEGTICQFDTIEVYDGRSTDSPLLGSVCSNNNLVFYSAGPQLTVLFRTDSSTPARGFEASYHSFLTSNSIPGNNSCGGLLQGLSGSFQSPGYPNTYPNSARCVWHIQLPEQNLRVELQFLDVELEGTSCRYDAIEVYDGGSIDGPFLGSVCSNDHSVFSSLGPQLTVLFRTDSSVTLRGFEASYSSFPASNSSTASLRKRTPLSRTADHEDRRKKEAEKPRGRSKISGWQKAVPKELPNRAAWKQSRNGNESPSLPPASRKIPTLLKYEA</sequence>
<dbReference type="FunFam" id="2.60.120.290:FF:000013">
    <property type="entry name" value="Membrane frizzled-related protein"/>
    <property type="match status" value="8"/>
</dbReference>
<dbReference type="OrthoDB" id="10063988at2759"/>
<dbReference type="Pfam" id="PF00431">
    <property type="entry name" value="CUB"/>
    <property type="match status" value="8"/>
</dbReference>
<evidence type="ECO:0000256" key="1">
    <source>
        <dbReference type="ARBA" id="ARBA00023157"/>
    </source>
</evidence>
<feature type="region of interest" description="Disordered" evidence="3">
    <location>
        <begin position="997"/>
        <end position="1081"/>
    </location>
</feature>
<dbReference type="PANTHER" id="PTHR24255">
    <property type="entry name" value="COMPLEMENT COMPONENT 1, S SUBCOMPONENT-RELATED"/>
    <property type="match status" value="1"/>
</dbReference>
<dbReference type="InterPro" id="IPR000859">
    <property type="entry name" value="CUB_dom"/>
</dbReference>
<dbReference type="Proteomes" id="UP000053872">
    <property type="component" value="Unassembled WGS sequence"/>
</dbReference>
<dbReference type="SMART" id="SM00042">
    <property type="entry name" value="CUB"/>
    <property type="match status" value="8"/>
</dbReference>
<evidence type="ECO:0000259" key="5">
    <source>
        <dbReference type="PROSITE" id="PS01180"/>
    </source>
</evidence>
<keyword evidence="7" id="KW-1185">Reference proteome</keyword>
<evidence type="ECO:0000256" key="2">
    <source>
        <dbReference type="PROSITE-ProRule" id="PRU00059"/>
    </source>
</evidence>
<evidence type="ECO:0000313" key="6">
    <source>
        <dbReference type="EMBL" id="PKK28137.1"/>
    </source>
</evidence>
<feature type="domain" description="CUB" evidence="5">
    <location>
        <begin position="764"/>
        <end position="875"/>
    </location>
</feature>
<dbReference type="GO" id="GO:0004252">
    <property type="term" value="F:serine-type endopeptidase activity"/>
    <property type="evidence" value="ECO:0007669"/>
    <property type="project" value="TreeGrafter"/>
</dbReference>
<proteinExistence type="predicted"/>
<dbReference type="KEGG" id="clv:102092903"/>
<feature type="domain" description="CUB" evidence="5">
    <location>
        <begin position="157"/>
        <end position="268"/>
    </location>
</feature>
<keyword evidence="4" id="KW-0732">Signal</keyword>
<protein>
    <submittedName>
        <fullName evidence="6">Deleted in malignant brain tumors 1 protein</fullName>
    </submittedName>
</protein>
<dbReference type="STRING" id="8932.A0A2I0MEN6"/>
<organism evidence="6 7">
    <name type="scientific">Columba livia</name>
    <name type="common">Rock dove</name>
    <dbReference type="NCBI Taxonomy" id="8932"/>
    <lineage>
        <taxon>Eukaryota</taxon>
        <taxon>Metazoa</taxon>
        <taxon>Chordata</taxon>
        <taxon>Craniata</taxon>
        <taxon>Vertebrata</taxon>
        <taxon>Euteleostomi</taxon>
        <taxon>Archelosauria</taxon>
        <taxon>Archosauria</taxon>
        <taxon>Dinosauria</taxon>
        <taxon>Saurischia</taxon>
        <taxon>Theropoda</taxon>
        <taxon>Coelurosauria</taxon>
        <taxon>Aves</taxon>
        <taxon>Neognathae</taxon>
        <taxon>Neoaves</taxon>
        <taxon>Columbimorphae</taxon>
        <taxon>Columbiformes</taxon>
        <taxon>Columbidae</taxon>
        <taxon>Columba</taxon>
    </lineage>
</organism>
<gene>
    <name evidence="6" type="ORF">A306_00006559</name>
</gene>
<evidence type="ECO:0000256" key="3">
    <source>
        <dbReference type="SAM" id="MobiDB-lite"/>
    </source>
</evidence>
<dbReference type="AlphaFoldDB" id="A0A2I0MEN6"/>
<feature type="compositionally biased region" description="Basic and acidic residues" evidence="3">
    <location>
        <begin position="1017"/>
        <end position="1032"/>
    </location>
</feature>
<feature type="domain" description="CUB" evidence="5">
    <location>
        <begin position="272"/>
        <end position="383"/>
    </location>
</feature>
<dbReference type="SUPFAM" id="SSF49854">
    <property type="entry name" value="Spermadhesin, CUB domain"/>
    <property type="match status" value="8"/>
</dbReference>
<dbReference type="GO" id="GO:0005615">
    <property type="term" value="C:extracellular space"/>
    <property type="evidence" value="ECO:0007669"/>
    <property type="project" value="TreeGrafter"/>
</dbReference>
<dbReference type="EMBL" id="AKCR02000017">
    <property type="protein sequence ID" value="PKK28137.1"/>
    <property type="molecule type" value="Genomic_DNA"/>
</dbReference>
<name>A0A2I0MEN6_COLLI</name>
<feature type="domain" description="CUB" evidence="5">
    <location>
        <begin position="887"/>
        <end position="998"/>
    </location>
</feature>
<feature type="chain" id="PRO_5014133431" evidence="4">
    <location>
        <begin position="22"/>
        <end position="1081"/>
    </location>
</feature>
<dbReference type="PROSITE" id="PS01180">
    <property type="entry name" value="CUB"/>
    <property type="match status" value="8"/>
</dbReference>
<reference evidence="6 7" key="1">
    <citation type="journal article" date="2013" name="Science">
        <title>Genomic diversity and evolution of the head crest in the rock pigeon.</title>
        <authorList>
            <person name="Shapiro M.D."/>
            <person name="Kronenberg Z."/>
            <person name="Li C."/>
            <person name="Domyan E.T."/>
            <person name="Pan H."/>
            <person name="Campbell M."/>
            <person name="Tan H."/>
            <person name="Huff C.D."/>
            <person name="Hu H."/>
            <person name="Vickrey A.I."/>
            <person name="Nielsen S.C."/>
            <person name="Stringham S.A."/>
            <person name="Hu H."/>
            <person name="Willerslev E."/>
            <person name="Gilbert M.T."/>
            <person name="Yandell M."/>
            <person name="Zhang G."/>
            <person name="Wang J."/>
        </authorList>
    </citation>
    <scope>NUCLEOTIDE SEQUENCE [LARGE SCALE GENOMIC DNA]</scope>
    <source>
        <tissue evidence="6">Blood</tissue>
    </source>
</reference>
<feature type="signal peptide" evidence="4">
    <location>
        <begin position="1"/>
        <end position="21"/>
    </location>
</feature>
<dbReference type="CDD" id="cd00041">
    <property type="entry name" value="CUB"/>
    <property type="match status" value="8"/>
</dbReference>
<comment type="caution">
    <text evidence="2">Lacks conserved residue(s) required for the propagation of feature annotation.</text>
</comment>
<feature type="domain" description="CUB" evidence="5">
    <location>
        <begin position="641"/>
        <end position="752"/>
    </location>
</feature>
<accession>A0A2I0MEN6</accession>
<evidence type="ECO:0000256" key="4">
    <source>
        <dbReference type="SAM" id="SignalP"/>
    </source>
</evidence>